<keyword evidence="2" id="KW-1133">Transmembrane helix</keyword>
<evidence type="ECO:0000256" key="1">
    <source>
        <dbReference type="SAM" id="MobiDB-lite"/>
    </source>
</evidence>
<protein>
    <submittedName>
        <fullName evidence="4">Uncharacterized protein</fullName>
    </submittedName>
</protein>
<keyword evidence="3" id="KW-0732">Signal</keyword>
<feature type="compositionally biased region" description="Basic and acidic residues" evidence="1">
    <location>
        <begin position="120"/>
        <end position="158"/>
    </location>
</feature>
<dbReference type="Proteomes" id="UP000694050">
    <property type="component" value="Unassembled WGS sequence"/>
</dbReference>
<evidence type="ECO:0000313" key="5">
    <source>
        <dbReference type="Proteomes" id="UP000694050"/>
    </source>
</evidence>
<feature type="transmembrane region" description="Helical" evidence="2">
    <location>
        <begin position="89"/>
        <end position="108"/>
    </location>
</feature>
<evidence type="ECO:0000256" key="3">
    <source>
        <dbReference type="SAM" id="SignalP"/>
    </source>
</evidence>
<dbReference type="EMBL" id="JAELUQ010000005">
    <property type="protein sequence ID" value="KAG7413610.1"/>
    <property type="molecule type" value="Genomic_DNA"/>
</dbReference>
<dbReference type="AlphaFoldDB" id="A0A8J5P8K1"/>
<feature type="region of interest" description="Disordered" evidence="1">
    <location>
        <begin position="114"/>
        <end position="158"/>
    </location>
</feature>
<name>A0A8J5P8K1_FUSOX</name>
<keyword evidence="2" id="KW-0472">Membrane</keyword>
<proteinExistence type="predicted"/>
<organism evidence="4 5">
    <name type="scientific">Fusarium oxysporum f. sp. rapae</name>
    <dbReference type="NCBI Taxonomy" id="485398"/>
    <lineage>
        <taxon>Eukaryota</taxon>
        <taxon>Fungi</taxon>
        <taxon>Dikarya</taxon>
        <taxon>Ascomycota</taxon>
        <taxon>Pezizomycotina</taxon>
        <taxon>Sordariomycetes</taxon>
        <taxon>Hypocreomycetidae</taxon>
        <taxon>Hypocreales</taxon>
        <taxon>Nectriaceae</taxon>
        <taxon>Fusarium</taxon>
        <taxon>Fusarium oxysporum species complex</taxon>
    </lineage>
</organism>
<accession>A0A8J5P8K1</accession>
<feature type="chain" id="PRO_5035196190" evidence="3">
    <location>
        <begin position="24"/>
        <end position="286"/>
    </location>
</feature>
<sequence>MRHCITLSYGIVIGLAPASGVAGDKEPFMAVLTFSASTALGMKCIRSRNNIASELTMFSILPNTSHFLKSCALVGFHSFHLLFKMKFSAFFVIASAAFAVAAPGVATFSQERAALNESAPSRDREDGRADLREPGREEGREGEREDDREDRAGRGRQDGRLNRGGLAFSQVDLNYLLRVNQLNLGKLQVLSQRNNFNIVVFQDLFASRDFSLQSLLQLQQLSTMLAIAETGIFDQFELSRLDLGNLNLGLINGIAGLNLAQFIDAALKPQITIISKEVNNNIIIAK</sequence>
<feature type="signal peptide" evidence="3">
    <location>
        <begin position="1"/>
        <end position="23"/>
    </location>
</feature>
<gene>
    <name evidence="4" type="ORF">Forpe1208_v007154</name>
</gene>
<evidence type="ECO:0000256" key="2">
    <source>
        <dbReference type="SAM" id="Phobius"/>
    </source>
</evidence>
<keyword evidence="2" id="KW-0812">Transmembrane</keyword>
<reference evidence="4" key="1">
    <citation type="submission" date="2021-04" db="EMBL/GenBank/DDBJ databases">
        <title>First draft genome resource for Brassicaceae pathogens Fusarium oxysporum f. sp. raphani and Fusarium oxysporum f. sp. rapae.</title>
        <authorList>
            <person name="Asai S."/>
        </authorList>
    </citation>
    <scope>NUCLEOTIDE SEQUENCE</scope>
    <source>
        <strain evidence="4">Tf1208</strain>
    </source>
</reference>
<evidence type="ECO:0000313" key="4">
    <source>
        <dbReference type="EMBL" id="KAG7413610.1"/>
    </source>
</evidence>
<comment type="caution">
    <text evidence="4">The sequence shown here is derived from an EMBL/GenBank/DDBJ whole genome shotgun (WGS) entry which is preliminary data.</text>
</comment>